<sequence>MNKERASHQNRALNRSQLKSVKNLRLRLKYAKLKVINGWHNRTLNEIESNFYYLKLPKQEKQEKQHNDQPINNPPGQKEASLDYSSSPSTSTTISDSSYSFRNGAIPPQAIQFNHLTTRSISPFKIPNIPASNIPKVLQNSPFHSHYQPPLNQDNDQQQHMIQSSFISNSTHTTTLTLPFKYLTPFGKIIKADGSASGQLMTNESNIFWPTGPLSSPSSTRSPSSSSKTKGSYNKKLGKTPERLFFKVGSGGTVEKINNNHQPRNLTESEDLFRDPVEDYKELYKQSSPASFLFNNHYHRPLLGSSSKPTPTRTFFNHPLDLLNSISPVRIRSHLHSDPHRPAPPAFVRLAASSLVSPSPIRTQSHLSKVFGAAPADRPGHGLTLDDDADDNDDDYDGNEENGDDEHPDNRAEEEDKENLVDRSMTNASSADPPSRSSPIRFSLKPCPSRPSSHRPIVSAPPPLDHEVEPPSGVDHIGLDELDQMNWE</sequence>
<evidence type="ECO:0000313" key="10">
    <source>
        <dbReference type="EMBL" id="KNZ54144.1"/>
    </source>
</evidence>
<organism evidence="10 11">
    <name type="scientific">Puccinia sorghi</name>
    <dbReference type="NCBI Taxonomy" id="27349"/>
    <lineage>
        <taxon>Eukaryota</taxon>
        <taxon>Fungi</taxon>
        <taxon>Dikarya</taxon>
        <taxon>Basidiomycota</taxon>
        <taxon>Pucciniomycotina</taxon>
        <taxon>Pucciniomycetes</taxon>
        <taxon>Pucciniales</taxon>
        <taxon>Pucciniaceae</taxon>
        <taxon>Puccinia</taxon>
    </lineage>
</organism>
<gene>
    <name evidence="10" type="ORF">VP01_302g7</name>
</gene>
<comment type="subcellular location">
    <subcellularLocation>
        <location evidence="2">Cytoplasm</location>
    </subcellularLocation>
    <subcellularLocation>
        <location evidence="1">Nucleus</location>
    </subcellularLocation>
</comment>
<dbReference type="EMBL" id="LAVV01007980">
    <property type="protein sequence ID" value="KNZ54144.1"/>
    <property type="molecule type" value="Genomic_DNA"/>
</dbReference>
<keyword evidence="8" id="KW-0539">Nucleus</keyword>
<keyword evidence="7" id="KW-0804">Transcription</keyword>
<evidence type="ECO:0000256" key="2">
    <source>
        <dbReference type="ARBA" id="ARBA00004496"/>
    </source>
</evidence>
<feature type="region of interest" description="Disordered" evidence="9">
    <location>
        <begin position="372"/>
        <end position="488"/>
    </location>
</feature>
<feature type="compositionally biased region" description="Low complexity" evidence="9">
    <location>
        <begin position="428"/>
        <end position="439"/>
    </location>
</feature>
<feature type="region of interest" description="Disordered" evidence="9">
    <location>
        <begin position="208"/>
        <end position="236"/>
    </location>
</feature>
<evidence type="ECO:0000256" key="8">
    <source>
        <dbReference type="ARBA" id="ARBA00023242"/>
    </source>
</evidence>
<feature type="compositionally biased region" description="Low complexity" evidence="9">
    <location>
        <begin position="210"/>
        <end position="232"/>
    </location>
</feature>
<feature type="region of interest" description="Disordered" evidence="9">
    <location>
        <begin position="60"/>
        <end position="99"/>
    </location>
</feature>
<feature type="compositionally biased region" description="Low complexity" evidence="9">
    <location>
        <begin position="82"/>
        <end position="99"/>
    </location>
</feature>
<evidence type="ECO:0000256" key="6">
    <source>
        <dbReference type="ARBA" id="ARBA00023015"/>
    </source>
</evidence>
<reference evidence="10 11" key="1">
    <citation type="submission" date="2015-08" db="EMBL/GenBank/DDBJ databases">
        <title>Next Generation Sequencing and Analysis of the Genome of Puccinia sorghi L Schw, the Causal Agent of Maize Common Rust.</title>
        <authorList>
            <person name="Rochi L."/>
            <person name="Burguener G."/>
            <person name="Darino M."/>
            <person name="Turjanski A."/>
            <person name="Kreff E."/>
            <person name="Dieguez M.J."/>
            <person name="Sacco F."/>
        </authorList>
    </citation>
    <scope>NUCLEOTIDE SEQUENCE [LARGE SCALE GENOMIC DNA]</scope>
    <source>
        <strain evidence="10 11">RO10H11247</strain>
    </source>
</reference>
<dbReference type="GO" id="GO:0005634">
    <property type="term" value="C:nucleus"/>
    <property type="evidence" value="ECO:0007669"/>
    <property type="project" value="UniProtKB-SubCell"/>
</dbReference>
<evidence type="ECO:0000256" key="7">
    <source>
        <dbReference type="ARBA" id="ARBA00023163"/>
    </source>
</evidence>
<keyword evidence="4" id="KW-0963">Cytoplasm</keyword>
<proteinExistence type="inferred from homology"/>
<dbReference type="Proteomes" id="UP000037035">
    <property type="component" value="Unassembled WGS sequence"/>
</dbReference>
<keyword evidence="6" id="KW-0805">Transcription regulation</keyword>
<keyword evidence="11" id="KW-1185">Reference proteome</keyword>
<evidence type="ECO:0000256" key="1">
    <source>
        <dbReference type="ARBA" id="ARBA00004123"/>
    </source>
</evidence>
<accession>A0A0L6V066</accession>
<evidence type="ECO:0000256" key="4">
    <source>
        <dbReference type="ARBA" id="ARBA00022490"/>
    </source>
</evidence>
<name>A0A0L6V066_9BASI</name>
<dbReference type="Pfam" id="PF08528">
    <property type="entry name" value="Whi5"/>
    <property type="match status" value="1"/>
</dbReference>
<dbReference type="OrthoDB" id="2506767at2759"/>
<evidence type="ECO:0000256" key="3">
    <source>
        <dbReference type="ARBA" id="ARBA00006922"/>
    </source>
</evidence>
<evidence type="ECO:0000313" key="11">
    <source>
        <dbReference type="Proteomes" id="UP000037035"/>
    </source>
</evidence>
<dbReference type="VEuPathDB" id="FungiDB:VP01_302g7"/>
<dbReference type="GO" id="GO:0005737">
    <property type="term" value="C:cytoplasm"/>
    <property type="evidence" value="ECO:0007669"/>
    <property type="project" value="UniProtKB-SubCell"/>
</dbReference>
<dbReference type="InterPro" id="IPR013734">
    <property type="entry name" value="TF_Nrm1/Whi5"/>
</dbReference>
<comment type="similarity">
    <text evidence="3">Belongs to the WHI5/NRM1 family.</text>
</comment>
<evidence type="ECO:0000256" key="5">
    <source>
        <dbReference type="ARBA" id="ARBA00022491"/>
    </source>
</evidence>
<comment type="caution">
    <text evidence="10">The sequence shown here is derived from an EMBL/GenBank/DDBJ whole genome shotgun (WGS) entry which is preliminary data.</text>
</comment>
<dbReference type="AlphaFoldDB" id="A0A0L6V066"/>
<protein>
    <submittedName>
        <fullName evidence="10">Uncharacterized protein</fullName>
    </submittedName>
</protein>
<keyword evidence="5" id="KW-0678">Repressor</keyword>
<evidence type="ECO:0000256" key="9">
    <source>
        <dbReference type="SAM" id="MobiDB-lite"/>
    </source>
</evidence>
<feature type="compositionally biased region" description="Acidic residues" evidence="9">
    <location>
        <begin position="385"/>
        <end position="417"/>
    </location>
</feature>